<comment type="caution">
    <text evidence="3">The sequence shown here is derived from an EMBL/GenBank/DDBJ whole genome shotgun (WGS) entry which is preliminary data.</text>
</comment>
<protein>
    <submittedName>
        <fullName evidence="3">Uncharacterized protein</fullName>
    </submittedName>
</protein>
<evidence type="ECO:0000256" key="1">
    <source>
        <dbReference type="SAM" id="MobiDB-lite"/>
    </source>
</evidence>
<evidence type="ECO:0000313" key="3">
    <source>
        <dbReference type="EMBL" id="MDF3837533.1"/>
    </source>
</evidence>
<keyword evidence="2" id="KW-0732">Signal</keyword>
<dbReference type="EMBL" id="JARJLM010000518">
    <property type="protein sequence ID" value="MDF3837533.1"/>
    <property type="molecule type" value="Genomic_DNA"/>
</dbReference>
<proteinExistence type="predicted"/>
<feature type="signal peptide" evidence="2">
    <location>
        <begin position="1"/>
        <end position="45"/>
    </location>
</feature>
<organism evidence="3 4">
    <name type="scientific">Cupriavidus basilensis</name>
    <dbReference type="NCBI Taxonomy" id="68895"/>
    <lineage>
        <taxon>Bacteria</taxon>
        <taxon>Pseudomonadati</taxon>
        <taxon>Pseudomonadota</taxon>
        <taxon>Betaproteobacteria</taxon>
        <taxon>Burkholderiales</taxon>
        <taxon>Burkholderiaceae</taxon>
        <taxon>Cupriavidus</taxon>
    </lineage>
</organism>
<feature type="region of interest" description="Disordered" evidence="1">
    <location>
        <begin position="45"/>
        <end position="107"/>
    </location>
</feature>
<accession>A0ABT6AY19</accession>
<feature type="chain" id="PRO_5045564736" evidence="2">
    <location>
        <begin position="46"/>
        <end position="107"/>
    </location>
</feature>
<feature type="compositionally biased region" description="Low complexity" evidence="1">
    <location>
        <begin position="45"/>
        <end position="68"/>
    </location>
</feature>
<dbReference type="Proteomes" id="UP001216674">
    <property type="component" value="Unassembled WGS sequence"/>
</dbReference>
<gene>
    <name evidence="3" type="ORF">P3W85_31980</name>
</gene>
<evidence type="ECO:0000256" key="2">
    <source>
        <dbReference type="SAM" id="SignalP"/>
    </source>
</evidence>
<sequence>MPLAPMPPHRPCLPAPQKVPGLRRTLLARAVVRLCLPLAAGAASAQSAPALPAGSVPGTPAAMAATAPRDTLPYPVQTVTSGNTGHPPAPAPDRIAQSGDSAVLPEV</sequence>
<keyword evidence="4" id="KW-1185">Reference proteome</keyword>
<feature type="non-terminal residue" evidence="3">
    <location>
        <position position="107"/>
    </location>
</feature>
<evidence type="ECO:0000313" key="4">
    <source>
        <dbReference type="Proteomes" id="UP001216674"/>
    </source>
</evidence>
<name>A0ABT6AY19_9BURK</name>
<reference evidence="3 4" key="1">
    <citation type="submission" date="2023-03" db="EMBL/GenBank/DDBJ databases">
        <title>Draft assemblies of triclosan tolerant bacteria isolated from returned activated sludge.</title>
        <authorList>
            <person name="Van Hamelsveld S."/>
        </authorList>
    </citation>
    <scope>NUCLEOTIDE SEQUENCE [LARGE SCALE GENOMIC DNA]</scope>
    <source>
        <strain evidence="3 4">GW210010_S58</strain>
    </source>
</reference>